<keyword evidence="2 5" id="KW-0812">Transmembrane</keyword>
<evidence type="ECO:0000256" key="3">
    <source>
        <dbReference type="ARBA" id="ARBA00022989"/>
    </source>
</evidence>
<organism evidence="7 8">
    <name type="scientific">Thiomicrospira aerophila AL3</name>
    <dbReference type="NCBI Taxonomy" id="717772"/>
    <lineage>
        <taxon>Bacteria</taxon>
        <taxon>Pseudomonadati</taxon>
        <taxon>Pseudomonadota</taxon>
        <taxon>Gammaproteobacteria</taxon>
        <taxon>Thiotrichales</taxon>
        <taxon>Piscirickettsiaceae</taxon>
        <taxon>Thiomicrospira</taxon>
    </lineage>
</organism>
<dbReference type="PANTHER" id="PTHR36985">
    <property type="entry name" value="TRANSLOCATION AND ASSEMBLY MODULE SUBUNIT TAMB"/>
    <property type="match status" value="1"/>
</dbReference>
<evidence type="ECO:0000259" key="6">
    <source>
        <dbReference type="Pfam" id="PF04357"/>
    </source>
</evidence>
<dbReference type="Pfam" id="PF04357">
    <property type="entry name" value="TamB"/>
    <property type="match status" value="1"/>
</dbReference>
<keyword evidence="8" id="KW-1185">Reference proteome</keyword>
<evidence type="ECO:0000256" key="1">
    <source>
        <dbReference type="ARBA" id="ARBA00004167"/>
    </source>
</evidence>
<dbReference type="RefSeq" id="WP_006459344.1">
    <property type="nucleotide sequence ID" value="NZ_CP007030.1"/>
</dbReference>
<gene>
    <name evidence="7" type="ORF">THIAE_03075</name>
</gene>
<dbReference type="GO" id="GO:0009306">
    <property type="term" value="P:protein secretion"/>
    <property type="evidence" value="ECO:0007669"/>
    <property type="project" value="InterPro"/>
</dbReference>
<dbReference type="Proteomes" id="UP000005380">
    <property type="component" value="Chromosome"/>
</dbReference>
<dbReference type="OrthoDB" id="5555605at2"/>
<dbReference type="GO" id="GO:0097347">
    <property type="term" value="C:TAM protein secretion complex"/>
    <property type="evidence" value="ECO:0007669"/>
    <property type="project" value="TreeGrafter"/>
</dbReference>
<name>W0DVJ5_9GAMM</name>
<dbReference type="GO" id="GO:0005886">
    <property type="term" value="C:plasma membrane"/>
    <property type="evidence" value="ECO:0007669"/>
    <property type="project" value="InterPro"/>
</dbReference>
<dbReference type="KEGG" id="tao:THIAE_03075"/>
<dbReference type="STRING" id="717772.THIAE_03075"/>
<proteinExistence type="predicted"/>
<evidence type="ECO:0000256" key="5">
    <source>
        <dbReference type="SAM" id="Phobius"/>
    </source>
</evidence>
<comment type="subcellular location">
    <subcellularLocation>
        <location evidence="1">Membrane</location>
        <topology evidence="1">Single-pass membrane protein</topology>
    </subcellularLocation>
</comment>
<evidence type="ECO:0000256" key="2">
    <source>
        <dbReference type="ARBA" id="ARBA00022692"/>
    </source>
</evidence>
<keyword evidence="4 5" id="KW-0472">Membrane</keyword>
<dbReference type="InterPro" id="IPR007452">
    <property type="entry name" value="TamB_C"/>
</dbReference>
<dbReference type="InParanoid" id="W0DVJ5"/>
<dbReference type="eggNOG" id="COG2911">
    <property type="taxonomic scope" value="Bacteria"/>
</dbReference>
<evidence type="ECO:0000313" key="8">
    <source>
        <dbReference type="Proteomes" id="UP000005380"/>
    </source>
</evidence>
<reference evidence="7 8" key="1">
    <citation type="submission" date="2013-12" db="EMBL/GenBank/DDBJ databases">
        <authorList>
            <consortium name="DOE Joint Genome Institute"/>
            <person name="Kappler U."/>
            <person name="Huntemann M."/>
            <person name="Han J."/>
            <person name="Chen A."/>
            <person name="Kyrpides N."/>
            <person name="Mavromatis K."/>
            <person name="Markowitz V."/>
            <person name="Palaniappan K."/>
            <person name="Ivanova N."/>
            <person name="Schaumberg A."/>
            <person name="Pati A."/>
            <person name="Liolios K."/>
            <person name="Nordberg H.P."/>
            <person name="Cantor M.N."/>
            <person name="Hua S.X."/>
            <person name="Woyke T."/>
        </authorList>
    </citation>
    <scope>NUCLEOTIDE SEQUENCE [LARGE SCALE GENOMIC DNA]</scope>
    <source>
        <strain evidence="8">AL2</strain>
    </source>
</reference>
<dbReference type="FunCoup" id="W0DVJ5">
    <property type="interactions" value="51"/>
</dbReference>
<evidence type="ECO:0000256" key="4">
    <source>
        <dbReference type="ARBA" id="ARBA00023136"/>
    </source>
</evidence>
<feature type="domain" description="Translocation and assembly module TamB C-terminal" evidence="6">
    <location>
        <begin position="1006"/>
        <end position="1321"/>
    </location>
</feature>
<protein>
    <recommendedName>
        <fullName evidence="6">Translocation and assembly module TamB C-terminal domain-containing protein</fullName>
    </recommendedName>
</protein>
<feature type="transmembrane region" description="Helical" evidence="5">
    <location>
        <begin position="12"/>
        <end position="39"/>
    </location>
</feature>
<dbReference type="HOGENOM" id="CLU_260243_0_0_6"/>
<accession>W0DVJ5</accession>
<evidence type="ECO:0000313" key="7">
    <source>
        <dbReference type="EMBL" id="AHF00891.1"/>
    </source>
</evidence>
<keyword evidence="3 5" id="KW-1133">Transmembrane helix</keyword>
<dbReference type="PANTHER" id="PTHR36985:SF1">
    <property type="entry name" value="TRANSLOCATION AND ASSEMBLY MODULE SUBUNIT TAMB"/>
    <property type="match status" value="1"/>
</dbReference>
<sequence length="1322" mass="149213">MVLNLKKIILRTLLALISFLASVTLILAGLLSLAILWVISHPQAPQALYDWASESPLVADYWPKGLSIGKLEGPLYQGIRLKDFYFPAHSADDDLTATVTISELSIKWLPHRLFQQDINIKRLEIKAPQLRIITADKPAAEQPLDWQSLQNLAFDTRDLHQLFAPFSAISWDINLQQLQVNDALIQQGEQDWLIDQALLSLTWHQQRLRLKQLDINAFNSQLTLEAMLHYHHAQHTQIEWQAALDQWQDFSLLPASVQEPLQTLDSEIPALTLKGRLDLHEARLAMHLTLSGPIELDWQQQLVGNEQALDWDTQLNITRPANDPFAALTLPIELQAIEFSSHGQGSWFVQALETHQKLRIQSHNLPEIKLANRIAFTPNVNHQTEINAQTALTLQDHGTLHQVMLWNADNKTGQLRINTQDFILPGTLSNNDKEDQQAWLFSLDSGIQLLDWDERSIILNVPKLSLTGLPSKFEFSGHALSRLSRPDLYQLDWLASEVRYGDIDGQFDLALSLAKDRSQLILDKLRFYLGDNQLELAAQLNENLSLDLQLNAPRLEQFHPDLSGQLKGELTLRQASPSQDLLSSLSRARLAQSWQIHALTWQDWQLTEAQLTTNGDLDNLLSHQIELHLVHLGQQTATSPIIEQLSFSRQAIDKSPQAGQTQNRLELTQPDLSLALSLTDHWPEPLNLAAIMDWSAWQVTGLQPRFMIDELLLDAPIIDRWQLAQPAQGHWQGIQQGLTLSPLCLQQDSLASFCVESNQQQIRWQAQHLPWQAWLAPFQPDNITLLGEFAIQGRLDWRLTKPQGNQTPTLDWTLHNSLNWPYFFINVQTAEAALPLTVLNWRNELQASPNQLDLTSQAQLNQHGQLDSQISLTKTPDQAWSNADLSGHFLVDIVDLYLAKDWQNIITIHQQNLSFKADLDGTVDAPKLSANLGLALDFDLPLLGLSEQSISIVSDIIYPIPATKPLLISGRWLQPDNNQLDLAITYDPSLLTQSPDAPSAMAPIFVRLDSDNFQLLNTSLGDINSQIGIRLNYHPHAIQILGGVKLQNTQLNLALETGQSRTAISGDEILLDAQGQPIKVEDSDLPIFLDFTVGFGDNVQIRGLDARVWLGGELNLVQTPQQPEPQGFGQVRIERGHLNIDRRNRIEIDQSRFNFNGPLDNPRLDVNLFRVVDQTTARLNITGQATRPQFVFYSTPTQSQARIVNLLIFGRAGDLQNEPNYESQMLTALYKLGLQNNLPILNDLTRGLGIEDIYFDVQDREVNSLILGRAINDQIYINYAHNLSGVGQNAVQLFFNLTPNWLIKSESGENSNAIDLIYRLER</sequence>
<dbReference type="EMBL" id="CP007030">
    <property type="protein sequence ID" value="AHF00891.1"/>
    <property type="molecule type" value="Genomic_DNA"/>
</dbReference>